<evidence type="ECO:0000256" key="1">
    <source>
        <dbReference type="SAM" id="MobiDB-lite"/>
    </source>
</evidence>
<evidence type="ECO:0000313" key="3">
    <source>
        <dbReference type="Proteomes" id="UP001066276"/>
    </source>
</evidence>
<dbReference type="Proteomes" id="UP001066276">
    <property type="component" value="Chromosome 5"/>
</dbReference>
<name>A0AAV7RRG5_PLEWA</name>
<evidence type="ECO:0000313" key="2">
    <source>
        <dbReference type="EMBL" id="KAJ1153455.1"/>
    </source>
</evidence>
<gene>
    <name evidence="2" type="ORF">NDU88_006214</name>
</gene>
<accession>A0AAV7RRG5</accession>
<feature type="region of interest" description="Disordered" evidence="1">
    <location>
        <begin position="1"/>
        <end position="20"/>
    </location>
</feature>
<dbReference type="EMBL" id="JANPWB010000009">
    <property type="protein sequence ID" value="KAJ1153455.1"/>
    <property type="molecule type" value="Genomic_DNA"/>
</dbReference>
<reference evidence="2" key="1">
    <citation type="journal article" date="2022" name="bioRxiv">
        <title>Sequencing and chromosome-scale assembly of the giantPleurodeles waltlgenome.</title>
        <authorList>
            <person name="Brown T."/>
            <person name="Elewa A."/>
            <person name="Iarovenko S."/>
            <person name="Subramanian E."/>
            <person name="Araus A.J."/>
            <person name="Petzold A."/>
            <person name="Susuki M."/>
            <person name="Suzuki K.-i.T."/>
            <person name="Hayashi T."/>
            <person name="Toyoda A."/>
            <person name="Oliveira C."/>
            <person name="Osipova E."/>
            <person name="Leigh N.D."/>
            <person name="Simon A."/>
            <person name="Yun M.H."/>
        </authorList>
    </citation>
    <scope>NUCLEOTIDE SEQUENCE</scope>
    <source>
        <strain evidence="2">20211129_DDA</strain>
        <tissue evidence="2">Liver</tissue>
    </source>
</reference>
<keyword evidence="3" id="KW-1185">Reference proteome</keyword>
<protein>
    <submittedName>
        <fullName evidence="2">Uncharacterized protein</fullName>
    </submittedName>
</protein>
<proteinExistence type="predicted"/>
<sequence length="83" mass="8628">MVSGCSGDRRGSRTAWTGLGFPDLGELRRPVIRPVGPPCARHGRGGSRALPDSAFCGPGLDLPLPLCRGETGPPCHGRPSRAP</sequence>
<dbReference type="AlphaFoldDB" id="A0AAV7RRG5"/>
<comment type="caution">
    <text evidence="2">The sequence shown here is derived from an EMBL/GenBank/DDBJ whole genome shotgun (WGS) entry which is preliminary data.</text>
</comment>
<organism evidence="2 3">
    <name type="scientific">Pleurodeles waltl</name>
    <name type="common">Iberian ribbed newt</name>
    <dbReference type="NCBI Taxonomy" id="8319"/>
    <lineage>
        <taxon>Eukaryota</taxon>
        <taxon>Metazoa</taxon>
        <taxon>Chordata</taxon>
        <taxon>Craniata</taxon>
        <taxon>Vertebrata</taxon>
        <taxon>Euteleostomi</taxon>
        <taxon>Amphibia</taxon>
        <taxon>Batrachia</taxon>
        <taxon>Caudata</taxon>
        <taxon>Salamandroidea</taxon>
        <taxon>Salamandridae</taxon>
        <taxon>Pleurodelinae</taxon>
        <taxon>Pleurodeles</taxon>
    </lineage>
</organism>